<evidence type="ECO:0008006" key="3">
    <source>
        <dbReference type="Google" id="ProtNLM"/>
    </source>
</evidence>
<evidence type="ECO:0000313" key="2">
    <source>
        <dbReference type="Proteomes" id="UP000291613"/>
    </source>
</evidence>
<evidence type="ECO:0000313" key="1">
    <source>
        <dbReference type="EMBL" id="TBN54472.1"/>
    </source>
</evidence>
<dbReference type="OrthoDB" id="4391260at2"/>
<organism evidence="1 2">
    <name type="scientific">Hansschlegelia quercus</name>
    <dbReference type="NCBI Taxonomy" id="2528245"/>
    <lineage>
        <taxon>Bacteria</taxon>
        <taxon>Pseudomonadati</taxon>
        <taxon>Pseudomonadota</taxon>
        <taxon>Alphaproteobacteria</taxon>
        <taxon>Hyphomicrobiales</taxon>
        <taxon>Methylopilaceae</taxon>
        <taxon>Hansschlegelia</taxon>
    </lineage>
</organism>
<sequence length="83" mass="9043">MSDKSHEKGPRIHQFVQFALDGVEGGRSGDYRGRITHVSLSEVTLSILTTAGPFTATIPHDWLKPSDASGEWTARARIAPNDP</sequence>
<proteinExistence type="predicted"/>
<keyword evidence="2" id="KW-1185">Reference proteome</keyword>
<gene>
    <name evidence="1" type="ORF">EYR15_06490</name>
</gene>
<dbReference type="AlphaFoldDB" id="A0A4Q9GJY1"/>
<name>A0A4Q9GJY1_9HYPH</name>
<reference evidence="1 2" key="1">
    <citation type="submission" date="2019-02" db="EMBL/GenBank/DDBJ databases">
        <title>Hansschlegelia quercus sp. nov., a novel methylotrophic bacterium from buds of oak (Quercus robur L.).</title>
        <authorList>
            <person name="Agafonova N.V."/>
            <person name="Kaparullina E.N."/>
            <person name="Grouzdev D.S."/>
            <person name="Doronina N.V."/>
        </authorList>
    </citation>
    <scope>NUCLEOTIDE SEQUENCE [LARGE SCALE GENOMIC DNA]</scope>
    <source>
        <strain evidence="1 2">Dub</strain>
    </source>
</reference>
<protein>
    <recommendedName>
        <fullName evidence="3">DUF2171 domain-containing protein</fullName>
    </recommendedName>
</protein>
<dbReference type="RefSeq" id="WP_131002217.1">
    <property type="nucleotide sequence ID" value="NZ_JBHSZR010000005.1"/>
</dbReference>
<dbReference type="EMBL" id="SIUB01000002">
    <property type="protein sequence ID" value="TBN54472.1"/>
    <property type="molecule type" value="Genomic_DNA"/>
</dbReference>
<dbReference type="Proteomes" id="UP000291613">
    <property type="component" value="Unassembled WGS sequence"/>
</dbReference>
<comment type="caution">
    <text evidence="1">The sequence shown here is derived from an EMBL/GenBank/DDBJ whole genome shotgun (WGS) entry which is preliminary data.</text>
</comment>
<accession>A0A4Q9GJY1</accession>